<proteinExistence type="predicted"/>
<dbReference type="RefSeq" id="WP_164521892.1">
    <property type="nucleotide sequence ID" value="NZ_BAAADY010000047.1"/>
</dbReference>
<dbReference type="EMBL" id="JAATJB010000006">
    <property type="protein sequence ID" value="NJB98012.1"/>
    <property type="molecule type" value="Genomic_DNA"/>
</dbReference>
<feature type="region of interest" description="Disordered" evidence="1">
    <location>
        <begin position="31"/>
        <end position="57"/>
    </location>
</feature>
<feature type="transmembrane region" description="Helical" evidence="2">
    <location>
        <begin position="6"/>
        <end position="27"/>
    </location>
</feature>
<protein>
    <submittedName>
        <fullName evidence="3">Uncharacterized protein</fullName>
    </submittedName>
</protein>
<gene>
    <name evidence="3" type="ORF">GGR89_002339</name>
</gene>
<name>A0A7X6BDR2_9SPHN</name>
<feature type="compositionally biased region" description="Basic and acidic residues" evidence="1">
    <location>
        <begin position="34"/>
        <end position="57"/>
    </location>
</feature>
<reference evidence="3 4" key="1">
    <citation type="submission" date="2020-03" db="EMBL/GenBank/DDBJ databases">
        <title>Genomic Encyclopedia of Type Strains, Phase IV (KMG-IV): sequencing the most valuable type-strain genomes for metagenomic binning, comparative biology and taxonomic classification.</title>
        <authorList>
            <person name="Goeker M."/>
        </authorList>
    </citation>
    <scope>NUCLEOTIDE SEQUENCE [LARGE SCALE GENOMIC DNA]</scope>
    <source>
        <strain evidence="3 4">DSM 7225</strain>
    </source>
</reference>
<dbReference type="Proteomes" id="UP000531251">
    <property type="component" value="Unassembled WGS sequence"/>
</dbReference>
<sequence>MDLSSMQGLMVIVGPIVLAAALIWAIVRNRTSKRQRDETEDATRRNYDDHDAADRKR</sequence>
<evidence type="ECO:0000256" key="2">
    <source>
        <dbReference type="SAM" id="Phobius"/>
    </source>
</evidence>
<accession>A0A7X6BDR2</accession>
<dbReference type="AlphaFoldDB" id="A0A7X6BDR2"/>
<keyword evidence="2" id="KW-1133">Transmembrane helix</keyword>
<evidence type="ECO:0000313" key="4">
    <source>
        <dbReference type="Proteomes" id="UP000531251"/>
    </source>
</evidence>
<keyword evidence="2" id="KW-0812">Transmembrane</keyword>
<evidence type="ECO:0000313" key="3">
    <source>
        <dbReference type="EMBL" id="NJB98012.1"/>
    </source>
</evidence>
<keyword evidence="2" id="KW-0472">Membrane</keyword>
<keyword evidence="4" id="KW-1185">Reference proteome</keyword>
<comment type="caution">
    <text evidence="3">The sequence shown here is derived from an EMBL/GenBank/DDBJ whole genome shotgun (WGS) entry which is preliminary data.</text>
</comment>
<organism evidence="3 4">
    <name type="scientific">Sphingomonas trueperi</name>
    <dbReference type="NCBI Taxonomy" id="53317"/>
    <lineage>
        <taxon>Bacteria</taxon>
        <taxon>Pseudomonadati</taxon>
        <taxon>Pseudomonadota</taxon>
        <taxon>Alphaproteobacteria</taxon>
        <taxon>Sphingomonadales</taxon>
        <taxon>Sphingomonadaceae</taxon>
        <taxon>Sphingomonas</taxon>
    </lineage>
</organism>
<evidence type="ECO:0000256" key="1">
    <source>
        <dbReference type="SAM" id="MobiDB-lite"/>
    </source>
</evidence>